<proteinExistence type="predicted"/>
<reference evidence="2" key="1">
    <citation type="journal article" date="2018" name="Nat. Microbiol.">
        <title>Leveraging single-cell genomics to expand the fungal tree of life.</title>
        <authorList>
            <person name="Ahrendt S.R."/>
            <person name="Quandt C.A."/>
            <person name="Ciobanu D."/>
            <person name="Clum A."/>
            <person name="Salamov A."/>
            <person name="Andreopoulos B."/>
            <person name="Cheng J.F."/>
            <person name="Woyke T."/>
            <person name="Pelin A."/>
            <person name="Henrissat B."/>
            <person name="Reynolds N.K."/>
            <person name="Benny G.L."/>
            <person name="Smith M.E."/>
            <person name="James T.Y."/>
            <person name="Grigoriev I.V."/>
        </authorList>
    </citation>
    <scope>NUCLEOTIDE SEQUENCE [LARGE SCALE GENOMIC DNA]</scope>
    <source>
        <strain evidence="2">CSF55</strain>
    </source>
</reference>
<dbReference type="Proteomes" id="UP000281549">
    <property type="component" value="Unassembled WGS sequence"/>
</dbReference>
<dbReference type="AlphaFoldDB" id="A0A4P9YAB1"/>
<accession>A0A4P9YAB1</accession>
<dbReference type="EMBL" id="ML007762">
    <property type="protein sequence ID" value="RKP15772.1"/>
    <property type="molecule type" value="Genomic_DNA"/>
</dbReference>
<protein>
    <submittedName>
        <fullName evidence="1">Uncharacterized protein</fullName>
    </submittedName>
</protein>
<sequence length="250" mass="28424">MINGGNEKLVLLLKTLLEAYYYGKSSITKNIERTVLHGALSKGIIAVSSLANSLVTMIIAEPLFYKALEKCFQKTGVYDFRTHSLKSVLESISATSGGEFFDYVLPFRLLSQNINEMPLKTFVYPIQEKEFVIKYTTSWPPQNVKNNVVFIHGKTINCSIDEIAKFLIDNEDFYRDLVVVVIPKNNDGANCFMFWYSHEWNVVQIQNKLYQEPLDKTATGNAINSLIKSKKILSQFNFKIISIVAAWPSL</sequence>
<evidence type="ECO:0000313" key="1">
    <source>
        <dbReference type="EMBL" id="RKP15772.1"/>
    </source>
</evidence>
<organism evidence="1 2">
    <name type="scientific">Rozella allomycis (strain CSF55)</name>
    <dbReference type="NCBI Taxonomy" id="988480"/>
    <lineage>
        <taxon>Eukaryota</taxon>
        <taxon>Fungi</taxon>
        <taxon>Fungi incertae sedis</taxon>
        <taxon>Cryptomycota</taxon>
        <taxon>Cryptomycota incertae sedis</taxon>
        <taxon>Rozella</taxon>
    </lineage>
</organism>
<evidence type="ECO:0000313" key="2">
    <source>
        <dbReference type="Proteomes" id="UP000281549"/>
    </source>
</evidence>
<name>A0A4P9YAB1_ROZAC</name>
<gene>
    <name evidence="1" type="ORF">ROZALSC1DRAFT_26069</name>
</gene>